<organism evidence="1 2">
    <name type="scientific">Bos mutus</name>
    <name type="common">wild yak</name>
    <dbReference type="NCBI Taxonomy" id="72004"/>
    <lineage>
        <taxon>Eukaryota</taxon>
        <taxon>Metazoa</taxon>
        <taxon>Chordata</taxon>
        <taxon>Craniata</taxon>
        <taxon>Vertebrata</taxon>
        <taxon>Euteleostomi</taxon>
        <taxon>Mammalia</taxon>
        <taxon>Eutheria</taxon>
        <taxon>Laurasiatheria</taxon>
        <taxon>Artiodactyla</taxon>
        <taxon>Ruminantia</taxon>
        <taxon>Pecora</taxon>
        <taxon>Bovidae</taxon>
        <taxon>Bovinae</taxon>
        <taxon>Bos</taxon>
    </lineage>
</organism>
<accession>A0A6B0QYG1</accession>
<proteinExistence type="predicted"/>
<protein>
    <submittedName>
        <fullName evidence="1">Uncharacterized protein</fullName>
    </submittedName>
</protein>
<dbReference type="Proteomes" id="UP000322234">
    <property type="component" value="Unassembled WGS sequence"/>
</dbReference>
<comment type="caution">
    <text evidence="1">The sequence shown here is derived from an EMBL/GenBank/DDBJ whole genome shotgun (WGS) entry which is preliminary data.</text>
</comment>
<sequence length="112" mass="12587">MEKNRSSTTLLSLRSFSCWAHLESLCSDLQCLLIGFKHFLFLQLLSSHSESSCFAQAATTIVTSRWQSCAGRLILTGQESVSVKRIYEESRKALENSIPQYTVVFRAASHVL</sequence>
<gene>
    <name evidence="1" type="ORF">E5288_WYG006180</name>
</gene>
<evidence type="ECO:0000313" key="2">
    <source>
        <dbReference type="Proteomes" id="UP000322234"/>
    </source>
</evidence>
<evidence type="ECO:0000313" key="1">
    <source>
        <dbReference type="EMBL" id="MXQ80353.1"/>
    </source>
</evidence>
<dbReference type="AlphaFoldDB" id="A0A6B0QYG1"/>
<keyword evidence="2" id="KW-1185">Reference proteome</keyword>
<dbReference type="EMBL" id="VBQZ03000004">
    <property type="protein sequence ID" value="MXQ80353.1"/>
    <property type="molecule type" value="Genomic_DNA"/>
</dbReference>
<reference evidence="1" key="1">
    <citation type="submission" date="2019-10" db="EMBL/GenBank/DDBJ databases">
        <title>The sequence and de novo assembly of the wild yak genome.</title>
        <authorList>
            <person name="Liu Y."/>
        </authorList>
    </citation>
    <scope>NUCLEOTIDE SEQUENCE [LARGE SCALE GENOMIC DNA]</scope>
    <source>
        <strain evidence="1">WY2019</strain>
    </source>
</reference>
<name>A0A6B0QYG1_9CETA</name>